<reference evidence="2" key="1">
    <citation type="submission" date="2021-10" db="EMBL/GenBank/DDBJ databases">
        <title>De novo Genome Assembly of Clathrus columnatus (Basidiomycota, Fungi) Using Illumina and Nanopore Sequence Data.</title>
        <authorList>
            <person name="Ogiso-Tanaka E."/>
            <person name="Itagaki H."/>
            <person name="Hosoya T."/>
            <person name="Hosaka K."/>
        </authorList>
    </citation>
    <scope>NUCLEOTIDE SEQUENCE</scope>
    <source>
        <strain evidence="2">MO-923</strain>
    </source>
</reference>
<dbReference type="EMBL" id="BPWL01000009">
    <property type="protein sequence ID" value="GJJ14096.1"/>
    <property type="molecule type" value="Genomic_DNA"/>
</dbReference>
<dbReference type="AlphaFoldDB" id="A0AAV5AMF8"/>
<keyword evidence="3" id="KW-1185">Reference proteome</keyword>
<dbReference type="InterPro" id="IPR015424">
    <property type="entry name" value="PyrdxlP-dep_Trfase"/>
</dbReference>
<dbReference type="SUPFAM" id="SSF53383">
    <property type="entry name" value="PLP-dependent transferases"/>
    <property type="match status" value="1"/>
</dbReference>
<dbReference type="Gene3D" id="3.40.640.10">
    <property type="entry name" value="Type I PLP-dependent aspartate aminotransferase-like (Major domain)"/>
    <property type="match status" value="1"/>
</dbReference>
<accession>A0AAV5AMF8</accession>
<comment type="caution">
    <text evidence="2">The sequence shown here is derived from an EMBL/GenBank/DDBJ whole genome shotgun (WGS) entry which is preliminary data.</text>
</comment>
<dbReference type="Gene3D" id="3.90.1150.10">
    <property type="entry name" value="Aspartate Aminotransferase, domain 1"/>
    <property type="match status" value="1"/>
</dbReference>
<sequence>MATILDVQYARSQFPSLASGYTYADSAGGSQALKSVADAVYDYLINTNVQLGASYTVSQLSTGRVDHGADVAAILFNAESRDEIAFGPSTTQLLANLARAISPRLKDTDEIIITGEHEANVGPWKYIAKERSNPLTLKTWFPKSVNPKNPYDVSYNAAHSELLSLVTDNTRVVALSGCSNLLGEILDFETVVKSIRAKNSNVWIVVDLVAYAPHKVIDVKKWDVDFAVFSFYKVYGPHVAALYTRRSELAKIASVAHHFHSPNYDSHPFKLQPGGPGYELTYGSSAVLPYLYRLSQVEGDLINSKELLQTKSKNELREALERTSDLFRDHERRLMERLLGFLTSSTLYNRGVRVVGPESLTWRAPTIGFIVIKSEQGEALSSRDIVEQVDKKGTIGIRWGHMYAYTIVTTLPNFSVHPSSGERSVDDGVVRISLVHYHTVEDVDKIIDALSDILKVKV</sequence>
<gene>
    <name evidence="2" type="ORF">Clacol_008353</name>
</gene>
<dbReference type="Pfam" id="PF00266">
    <property type="entry name" value="Aminotran_5"/>
    <property type="match status" value="1"/>
</dbReference>
<dbReference type="Proteomes" id="UP001050691">
    <property type="component" value="Unassembled WGS sequence"/>
</dbReference>
<dbReference type="InterPro" id="IPR015421">
    <property type="entry name" value="PyrdxlP-dep_Trfase_major"/>
</dbReference>
<feature type="domain" description="Aminotransferase class V" evidence="1">
    <location>
        <begin position="23"/>
        <end position="293"/>
    </location>
</feature>
<dbReference type="InterPro" id="IPR015422">
    <property type="entry name" value="PyrdxlP-dep_Trfase_small"/>
</dbReference>
<name>A0AAV5AMF8_9AGAM</name>
<evidence type="ECO:0000259" key="1">
    <source>
        <dbReference type="Pfam" id="PF00266"/>
    </source>
</evidence>
<dbReference type="InterPro" id="IPR000192">
    <property type="entry name" value="Aminotrans_V_dom"/>
</dbReference>
<evidence type="ECO:0000313" key="2">
    <source>
        <dbReference type="EMBL" id="GJJ14096.1"/>
    </source>
</evidence>
<protein>
    <recommendedName>
        <fullName evidence="1">Aminotransferase class V domain-containing protein</fullName>
    </recommendedName>
</protein>
<dbReference type="PANTHER" id="PTHR43586">
    <property type="entry name" value="CYSTEINE DESULFURASE"/>
    <property type="match status" value="1"/>
</dbReference>
<evidence type="ECO:0000313" key="3">
    <source>
        <dbReference type="Proteomes" id="UP001050691"/>
    </source>
</evidence>
<organism evidence="2 3">
    <name type="scientific">Clathrus columnatus</name>
    <dbReference type="NCBI Taxonomy" id="1419009"/>
    <lineage>
        <taxon>Eukaryota</taxon>
        <taxon>Fungi</taxon>
        <taxon>Dikarya</taxon>
        <taxon>Basidiomycota</taxon>
        <taxon>Agaricomycotina</taxon>
        <taxon>Agaricomycetes</taxon>
        <taxon>Phallomycetidae</taxon>
        <taxon>Phallales</taxon>
        <taxon>Clathraceae</taxon>
        <taxon>Clathrus</taxon>
    </lineage>
</organism>
<dbReference type="PANTHER" id="PTHR43586:SF21">
    <property type="entry name" value="PYRIDOXAL PHOSPHATE (PLP)-DEPENDENT ASPARTATE AMINOTRANSFERASE SUPERFAMILY"/>
    <property type="match status" value="1"/>
</dbReference>
<proteinExistence type="predicted"/>